<organism evidence="12 13">
    <name type="scientific">Hyella patelloides LEGE 07179</name>
    <dbReference type="NCBI Taxonomy" id="945734"/>
    <lineage>
        <taxon>Bacteria</taxon>
        <taxon>Bacillati</taxon>
        <taxon>Cyanobacteriota</taxon>
        <taxon>Cyanophyceae</taxon>
        <taxon>Pleurocapsales</taxon>
        <taxon>Hyellaceae</taxon>
        <taxon>Hyella</taxon>
    </lineage>
</organism>
<dbReference type="Pfam" id="PF02518">
    <property type="entry name" value="HATPase_c"/>
    <property type="match status" value="1"/>
</dbReference>
<feature type="modified residue" description="4-aspartylphosphate" evidence="7">
    <location>
        <position position="717"/>
    </location>
</feature>
<evidence type="ECO:0000256" key="8">
    <source>
        <dbReference type="SAM" id="MobiDB-lite"/>
    </source>
</evidence>
<feature type="domain" description="CheW-like" evidence="11">
    <location>
        <begin position="495"/>
        <end position="639"/>
    </location>
</feature>
<dbReference type="InterPro" id="IPR036890">
    <property type="entry name" value="HATPase_C_sf"/>
</dbReference>
<dbReference type="Pfam" id="PF00072">
    <property type="entry name" value="Response_reg"/>
    <property type="match status" value="2"/>
</dbReference>
<evidence type="ECO:0000256" key="5">
    <source>
        <dbReference type="ARBA" id="ARBA00022777"/>
    </source>
</evidence>
<dbReference type="SUPFAM" id="SSF55874">
    <property type="entry name" value="ATPase domain of HSP90 chaperone/DNA topoisomerase II/histidine kinase"/>
    <property type="match status" value="1"/>
</dbReference>
<dbReference type="PROSITE" id="PS50110">
    <property type="entry name" value="RESPONSE_REGULATORY"/>
    <property type="match status" value="2"/>
</dbReference>
<dbReference type="PRINTS" id="PR00344">
    <property type="entry name" value="BCTRLSENSOR"/>
</dbReference>
<dbReference type="FunFam" id="3.30.565.10:FF:000016">
    <property type="entry name" value="Chemotaxis protein CheA, putative"/>
    <property type="match status" value="1"/>
</dbReference>
<dbReference type="InterPro" id="IPR004105">
    <property type="entry name" value="CheA-like_dim"/>
</dbReference>
<proteinExistence type="predicted"/>
<evidence type="ECO:0000313" key="13">
    <source>
        <dbReference type="Proteomes" id="UP000320055"/>
    </source>
</evidence>
<dbReference type="Pfam" id="PF02895">
    <property type="entry name" value="H-kinase_dim"/>
    <property type="match status" value="1"/>
</dbReference>
<feature type="domain" description="Response regulatory" evidence="10">
    <location>
        <begin position="667"/>
        <end position="784"/>
    </location>
</feature>
<feature type="domain" description="Histidine kinase" evidence="9">
    <location>
        <begin position="258"/>
        <end position="493"/>
    </location>
</feature>
<dbReference type="InterPro" id="IPR002545">
    <property type="entry name" value="CheW-lke_dom"/>
</dbReference>
<evidence type="ECO:0000259" key="10">
    <source>
        <dbReference type="PROSITE" id="PS50110"/>
    </source>
</evidence>
<evidence type="ECO:0000259" key="11">
    <source>
        <dbReference type="PROSITE" id="PS50851"/>
    </source>
</evidence>
<comment type="catalytic activity">
    <reaction evidence="1">
        <text>ATP + protein L-histidine = ADP + protein N-phospho-L-histidine.</text>
        <dbReference type="EC" id="2.7.13.3"/>
    </reaction>
</comment>
<feature type="compositionally biased region" description="Acidic residues" evidence="8">
    <location>
        <begin position="233"/>
        <end position="243"/>
    </location>
</feature>
<dbReference type="Proteomes" id="UP000320055">
    <property type="component" value="Unassembled WGS sequence"/>
</dbReference>
<evidence type="ECO:0000256" key="1">
    <source>
        <dbReference type="ARBA" id="ARBA00000085"/>
    </source>
</evidence>
<evidence type="ECO:0000313" key="12">
    <source>
        <dbReference type="EMBL" id="VEP12117.1"/>
    </source>
</evidence>
<evidence type="ECO:0000256" key="3">
    <source>
        <dbReference type="ARBA" id="ARBA00022553"/>
    </source>
</evidence>
<reference evidence="12 13" key="1">
    <citation type="submission" date="2019-01" db="EMBL/GenBank/DDBJ databases">
        <authorList>
            <person name="Brito A."/>
        </authorList>
    </citation>
    <scope>NUCLEOTIDE SEQUENCE [LARGE SCALE GENOMIC DNA]</scope>
    <source>
        <strain evidence="12">1</strain>
    </source>
</reference>
<feature type="region of interest" description="Disordered" evidence="8">
    <location>
        <begin position="215"/>
        <end position="243"/>
    </location>
</feature>
<dbReference type="InterPro" id="IPR011006">
    <property type="entry name" value="CheY-like_superfamily"/>
</dbReference>
<evidence type="ECO:0000259" key="9">
    <source>
        <dbReference type="PROSITE" id="PS50109"/>
    </source>
</evidence>
<dbReference type="SMART" id="SM00260">
    <property type="entry name" value="CheW"/>
    <property type="match status" value="1"/>
</dbReference>
<gene>
    <name evidence="12" type="ORF">H1P_1350002</name>
</gene>
<evidence type="ECO:0000256" key="7">
    <source>
        <dbReference type="PROSITE-ProRule" id="PRU00169"/>
    </source>
</evidence>
<dbReference type="SMART" id="SM01231">
    <property type="entry name" value="H-kinase_dim"/>
    <property type="match status" value="1"/>
</dbReference>
<dbReference type="PANTHER" id="PTHR43395">
    <property type="entry name" value="SENSOR HISTIDINE KINASE CHEA"/>
    <property type="match status" value="1"/>
</dbReference>
<dbReference type="Gene3D" id="1.10.287.560">
    <property type="entry name" value="Histidine kinase CheA-like, homodimeric domain"/>
    <property type="match status" value="1"/>
</dbReference>
<dbReference type="Pfam" id="PF01584">
    <property type="entry name" value="CheW"/>
    <property type="match status" value="1"/>
</dbReference>
<dbReference type="EMBL" id="CAACVJ010000041">
    <property type="protein sequence ID" value="VEP12117.1"/>
    <property type="molecule type" value="Genomic_DNA"/>
</dbReference>
<dbReference type="OrthoDB" id="2079555at2"/>
<dbReference type="InterPro" id="IPR036061">
    <property type="entry name" value="CheW-like_dom_sf"/>
</dbReference>
<dbReference type="EC" id="2.7.13.3" evidence="2"/>
<name>A0A563VL90_9CYAN</name>
<sequence length="953" mass="106260">MADDLELDRLSDESSLELDELSMADDLELDRLSDESSLELDEFSMADDLELDRLSDESSLELDEFSMADDLELDRLLDESTASDSLDDLDLELDDSLESLKELGGLDNLLNNSQKLAISAPALVEIRTPLKESSSPAPAKANTFDQTMRVSVRKLDNLNNLIGELVVKRNRLEEDQKRIRRFMDNLLSHVQSLGDMGSKMHDLYERSLLEGALIASRQQSQSSSSKSRSSFLEEGEEEPQNDNELDALELDRFTGFHLLSQDIIELIVRVREAASDIQFVVDETDKVTQSLRQATSQLQDGMNSSRMIPFGQTTDRLPRAIRDISRQLHKQVELQVEGKDVLIDKMIVENLYNPMTHLVNNAITHGIESPEKRIKSGKSVTGTLSIRAFLQGNQTVIAIADDGAGIDPERVKAKAVEKNLLTWAQAQNLSKQEVYDLIFHPGFSTQDQADDFAGRGVGMDVVSTDLKKIRGTIGIESKVGKGTIFTIRLPLVLSICKAISCVFNNTRIAFPLDGVEAQKEFAPSEIQTNENGVKQIPWNNTLLPFQPLSNLLSYNRQIKRGGVYNLNKDDDTISVIVLRSADNLLAVEVDQIIGEQEIVIKQIEGPAPKPAGIAGATVLGDGIIMPIADVLELIEIAQGKRTIELGFNIWQDKQDQQKQEAVHTEPTVLVVDDSITVRELLTLSFNKLGYRVEQAKDGQEGWDKLRGGLPCDMIFCDIEMPRMNGLELLSNLQKEDNLKRIPVAMLTSRGADKHRQLATDLGAKAYLTKPYTEKDLMDVAQKLIEINRVNREAELMVVNSNTQFDDDGDNSVTIKPKSESLVLIIDDSVTVRELLSMTFKKAGYQVEKARDGQEAWEKLRDGLECDIAFCDIEMPRMNGLELLSNLQQHEVLSSLPIAMLTSRGAQKMRNIAAQRGARGYFVKPYVEETLLDAAEKMMKGEVLIEQTDLGDSN</sequence>
<dbReference type="SMART" id="SM00387">
    <property type="entry name" value="HATPase_c"/>
    <property type="match status" value="1"/>
</dbReference>
<dbReference type="InterPro" id="IPR005467">
    <property type="entry name" value="His_kinase_dom"/>
</dbReference>
<keyword evidence="5 12" id="KW-0418">Kinase</keyword>
<dbReference type="Gene3D" id="3.40.50.2300">
    <property type="match status" value="2"/>
</dbReference>
<evidence type="ECO:0000256" key="4">
    <source>
        <dbReference type="ARBA" id="ARBA00022679"/>
    </source>
</evidence>
<dbReference type="PROSITE" id="PS50109">
    <property type="entry name" value="HIS_KIN"/>
    <property type="match status" value="1"/>
</dbReference>
<feature type="modified residue" description="4-aspartylphosphate" evidence="7">
    <location>
        <position position="871"/>
    </location>
</feature>
<accession>A0A563VL90</accession>
<keyword evidence="3 7" id="KW-0597">Phosphoprotein</keyword>
<dbReference type="Gene3D" id="3.30.565.10">
    <property type="entry name" value="Histidine kinase-like ATPase, C-terminal domain"/>
    <property type="match status" value="1"/>
</dbReference>
<dbReference type="GO" id="GO:0005737">
    <property type="term" value="C:cytoplasm"/>
    <property type="evidence" value="ECO:0007669"/>
    <property type="project" value="InterPro"/>
</dbReference>
<evidence type="ECO:0000256" key="2">
    <source>
        <dbReference type="ARBA" id="ARBA00012438"/>
    </source>
</evidence>
<dbReference type="CDD" id="cd16916">
    <property type="entry name" value="HATPase_CheA-like"/>
    <property type="match status" value="1"/>
</dbReference>
<dbReference type="GO" id="GO:0006935">
    <property type="term" value="P:chemotaxis"/>
    <property type="evidence" value="ECO:0007669"/>
    <property type="project" value="InterPro"/>
</dbReference>
<dbReference type="InterPro" id="IPR036097">
    <property type="entry name" value="HisK_dim/P_sf"/>
</dbReference>
<dbReference type="SUPFAM" id="SSF47384">
    <property type="entry name" value="Homodimeric domain of signal transducing histidine kinase"/>
    <property type="match status" value="1"/>
</dbReference>
<dbReference type="InterPro" id="IPR003594">
    <property type="entry name" value="HATPase_dom"/>
</dbReference>
<keyword evidence="6" id="KW-0902">Two-component regulatory system</keyword>
<dbReference type="Gene3D" id="2.30.30.40">
    <property type="entry name" value="SH3 Domains"/>
    <property type="match status" value="1"/>
</dbReference>
<keyword evidence="4" id="KW-0808">Transferase</keyword>
<evidence type="ECO:0000256" key="6">
    <source>
        <dbReference type="ARBA" id="ARBA00023012"/>
    </source>
</evidence>
<protein>
    <recommendedName>
        <fullName evidence="2">histidine kinase</fullName>
        <ecNumber evidence="2">2.7.13.3</ecNumber>
    </recommendedName>
</protein>
<dbReference type="SUPFAM" id="SSF52172">
    <property type="entry name" value="CheY-like"/>
    <property type="match status" value="2"/>
</dbReference>
<dbReference type="GO" id="GO:0000155">
    <property type="term" value="F:phosphorelay sensor kinase activity"/>
    <property type="evidence" value="ECO:0007669"/>
    <property type="project" value="InterPro"/>
</dbReference>
<dbReference type="SUPFAM" id="SSF50341">
    <property type="entry name" value="CheW-like"/>
    <property type="match status" value="1"/>
</dbReference>
<dbReference type="PROSITE" id="PS50851">
    <property type="entry name" value="CHEW"/>
    <property type="match status" value="1"/>
</dbReference>
<dbReference type="InterPro" id="IPR037006">
    <property type="entry name" value="CheA-like_homodim_sf"/>
</dbReference>
<dbReference type="InterPro" id="IPR004358">
    <property type="entry name" value="Sig_transdc_His_kin-like_C"/>
</dbReference>
<dbReference type="InterPro" id="IPR051315">
    <property type="entry name" value="Bact_Chemotaxis_CheA"/>
</dbReference>
<feature type="compositionally biased region" description="Low complexity" evidence="8">
    <location>
        <begin position="216"/>
        <end position="230"/>
    </location>
</feature>
<dbReference type="InterPro" id="IPR001789">
    <property type="entry name" value="Sig_transdc_resp-reg_receiver"/>
</dbReference>
<dbReference type="RefSeq" id="WP_144869990.1">
    <property type="nucleotide sequence ID" value="NZ_LR213887.1"/>
</dbReference>
<dbReference type="PANTHER" id="PTHR43395:SF1">
    <property type="entry name" value="CHEMOTAXIS PROTEIN CHEA"/>
    <property type="match status" value="1"/>
</dbReference>
<keyword evidence="13" id="KW-1185">Reference proteome</keyword>
<dbReference type="SMART" id="SM00448">
    <property type="entry name" value="REC"/>
    <property type="match status" value="2"/>
</dbReference>
<feature type="domain" description="Response regulatory" evidence="10">
    <location>
        <begin position="821"/>
        <end position="938"/>
    </location>
</feature>
<dbReference type="AlphaFoldDB" id="A0A563VL90"/>